<dbReference type="RefSeq" id="WP_096580603.1">
    <property type="nucleotide sequence ID" value="NZ_CAWNJS010000001.1"/>
</dbReference>
<gene>
    <name evidence="2" type="ORF">NIES37_51870</name>
</gene>
<protein>
    <recommendedName>
        <fullName evidence="1">DUF2281 domain-containing protein</fullName>
    </recommendedName>
</protein>
<reference evidence="2 3" key="1">
    <citation type="submission" date="2017-06" db="EMBL/GenBank/DDBJ databases">
        <title>Genome sequencing of cyanobaciteial culture collection at National Institute for Environmental Studies (NIES).</title>
        <authorList>
            <person name="Hirose Y."/>
            <person name="Shimura Y."/>
            <person name="Fujisawa T."/>
            <person name="Nakamura Y."/>
            <person name="Kawachi M."/>
        </authorList>
    </citation>
    <scope>NUCLEOTIDE SEQUENCE [LARGE SCALE GENOMIC DNA]</scope>
    <source>
        <strain evidence="2 3">NIES-37</strain>
    </source>
</reference>
<name>A0A1Z4N638_9CYAN</name>
<feature type="domain" description="DUF2281" evidence="1">
    <location>
        <begin position="10"/>
        <end position="36"/>
    </location>
</feature>
<dbReference type="Pfam" id="PF10047">
    <property type="entry name" value="DUF2281"/>
    <property type="match status" value="1"/>
</dbReference>
<accession>A0A1Z4N638</accession>
<dbReference type="KEGG" id="ttq:NIES37_51870"/>
<proteinExistence type="predicted"/>
<dbReference type="AlphaFoldDB" id="A0A1Z4N638"/>
<dbReference type="EMBL" id="AP018248">
    <property type="protein sequence ID" value="BAZ01188.1"/>
    <property type="molecule type" value="Genomic_DNA"/>
</dbReference>
<keyword evidence="3" id="KW-1185">Reference proteome</keyword>
<dbReference type="InterPro" id="IPR018739">
    <property type="entry name" value="DUF2281"/>
</dbReference>
<sequence>MNLEQAVLYKLRQLPIDKQQELLDFAEFLYQKTTKKPALLSVIGLCTDLKVDIKEEDIAHARQEMWGNFPKDID</sequence>
<dbReference type="Proteomes" id="UP000218785">
    <property type="component" value="Chromosome"/>
</dbReference>
<evidence type="ECO:0000313" key="3">
    <source>
        <dbReference type="Proteomes" id="UP000218785"/>
    </source>
</evidence>
<evidence type="ECO:0000313" key="2">
    <source>
        <dbReference type="EMBL" id="BAZ01188.1"/>
    </source>
</evidence>
<organism evidence="2 3">
    <name type="scientific">Tolypothrix tenuis PCC 7101</name>
    <dbReference type="NCBI Taxonomy" id="231146"/>
    <lineage>
        <taxon>Bacteria</taxon>
        <taxon>Bacillati</taxon>
        <taxon>Cyanobacteriota</taxon>
        <taxon>Cyanophyceae</taxon>
        <taxon>Nostocales</taxon>
        <taxon>Tolypothrichaceae</taxon>
        <taxon>Tolypothrix</taxon>
    </lineage>
</organism>
<evidence type="ECO:0000259" key="1">
    <source>
        <dbReference type="Pfam" id="PF10047"/>
    </source>
</evidence>